<dbReference type="EMBL" id="RRYP01010779">
    <property type="protein sequence ID" value="TNV78167.1"/>
    <property type="molecule type" value="Genomic_DNA"/>
</dbReference>
<dbReference type="AlphaFoldDB" id="A0A8J8T0Y3"/>
<name>A0A8J8T0Y3_HALGN</name>
<evidence type="ECO:0000313" key="1">
    <source>
        <dbReference type="EMBL" id="TNV78167.1"/>
    </source>
</evidence>
<dbReference type="Proteomes" id="UP000785679">
    <property type="component" value="Unassembled WGS sequence"/>
</dbReference>
<reference evidence="1" key="1">
    <citation type="submission" date="2019-06" db="EMBL/GenBank/DDBJ databases">
        <authorList>
            <person name="Zheng W."/>
        </authorList>
    </citation>
    <scope>NUCLEOTIDE SEQUENCE</scope>
    <source>
        <strain evidence="1">QDHG01</strain>
    </source>
</reference>
<evidence type="ECO:0000313" key="2">
    <source>
        <dbReference type="Proteomes" id="UP000785679"/>
    </source>
</evidence>
<accession>A0A8J8T0Y3</accession>
<gene>
    <name evidence="1" type="ORF">FGO68_gene15954</name>
</gene>
<comment type="caution">
    <text evidence="1">The sequence shown here is derived from an EMBL/GenBank/DDBJ whole genome shotgun (WGS) entry which is preliminary data.</text>
</comment>
<protein>
    <submittedName>
        <fullName evidence="1">Uncharacterized protein</fullName>
    </submittedName>
</protein>
<proteinExistence type="predicted"/>
<organism evidence="1 2">
    <name type="scientific">Halteria grandinella</name>
    <dbReference type="NCBI Taxonomy" id="5974"/>
    <lineage>
        <taxon>Eukaryota</taxon>
        <taxon>Sar</taxon>
        <taxon>Alveolata</taxon>
        <taxon>Ciliophora</taxon>
        <taxon>Intramacronucleata</taxon>
        <taxon>Spirotrichea</taxon>
        <taxon>Stichotrichia</taxon>
        <taxon>Sporadotrichida</taxon>
        <taxon>Halteriidae</taxon>
        <taxon>Halteria</taxon>
    </lineage>
</organism>
<keyword evidence="2" id="KW-1185">Reference proteome</keyword>
<sequence>MSRVKVIDINYYQNMLSKIDQRTPSRYPSPNIRNWVPSLRKQLQGIPHFLDLQKQEKNDEAMKEWDIQETTASSVLDAEAVLPPSEFQMMPPANVKNPNTLGMIQVSQLDSRPFHYQETMRYFQLSIMEDVNMDDDNGFIQYLSDRLGLPTPTAWHQSYNGAAALKDYTHFQHCLNQREKTLCLGTNFFCPQAMEGRPQPPTCDHQFVTTQAQLQEPEFKIRSNHAQILIKSHGNKDISDQILDSWKDELMKKAYQPKEKCKTHQIVRKCNQFLQLEGQTEDPQLLSQVQRFQEMLLPGEYASMQIRFNQDSYQTCVKYGLPTTNMVVRAGGSCTGRDFKQFLEDDSLGLDFIRLAPFIQGLPFNMNDRGQSQVFSQTIQTEYSERCLQMHDYALLHRIKRGFLPLDTFSYSDRPREFLWSVGF</sequence>